<keyword evidence="1" id="KW-0812">Transmembrane</keyword>
<evidence type="ECO:0000313" key="3">
    <source>
        <dbReference type="Proteomes" id="UP001292094"/>
    </source>
</evidence>
<keyword evidence="3" id="KW-1185">Reference proteome</keyword>
<keyword evidence="1" id="KW-0472">Membrane</keyword>
<dbReference type="EMBL" id="JAWZYT010002479">
    <property type="protein sequence ID" value="KAK4304113.1"/>
    <property type="molecule type" value="Genomic_DNA"/>
</dbReference>
<accession>A0AAE1TZ72</accession>
<name>A0AAE1TZ72_9EUCA</name>
<dbReference type="AlphaFoldDB" id="A0AAE1TZ72"/>
<evidence type="ECO:0000256" key="1">
    <source>
        <dbReference type="SAM" id="Phobius"/>
    </source>
</evidence>
<gene>
    <name evidence="2" type="ORF">Pmani_023938</name>
</gene>
<organism evidence="2 3">
    <name type="scientific">Petrolisthes manimaculis</name>
    <dbReference type="NCBI Taxonomy" id="1843537"/>
    <lineage>
        <taxon>Eukaryota</taxon>
        <taxon>Metazoa</taxon>
        <taxon>Ecdysozoa</taxon>
        <taxon>Arthropoda</taxon>
        <taxon>Crustacea</taxon>
        <taxon>Multicrustacea</taxon>
        <taxon>Malacostraca</taxon>
        <taxon>Eumalacostraca</taxon>
        <taxon>Eucarida</taxon>
        <taxon>Decapoda</taxon>
        <taxon>Pleocyemata</taxon>
        <taxon>Anomura</taxon>
        <taxon>Galatheoidea</taxon>
        <taxon>Porcellanidae</taxon>
        <taxon>Petrolisthes</taxon>
    </lineage>
</organism>
<reference evidence="2" key="1">
    <citation type="submission" date="2023-11" db="EMBL/GenBank/DDBJ databases">
        <title>Genome assemblies of two species of porcelain crab, Petrolisthes cinctipes and Petrolisthes manimaculis (Anomura: Porcellanidae).</title>
        <authorList>
            <person name="Angst P."/>
        </authorList>
    </citation>
    <scope>NUCLEOTIDE SEQUENCE</scope>
    <source>
        <strain evidence="2">PB745_02</strain>
        <tissue evidence="2">Gill</tissue>
    </source>
</reference>
<dbReference type="Proteomes" id="UP001292094">
    <property type="component" value="Unassembled WGS sequence"/>
</dbReference>
<keyword evidence="1" id="KW-1133">Transmembrane helix</keyword>
<comment type="caution">
    <text evidence="2">The sequence shown here is derived from an EMBL/GenBank/DDBJ whole genome shotgun (WGS) entry which is preliminary data.</text>
</comment>
<sequence length="83" mass="9833">MYKSLAKVRVKIEVKPIVENLVFRLHYRYTYVIFMASCLLTTMYGLFGDYWIKATLTCCYTSTLRASLVGRLFRHHHCGTRIY</sequence>
<protein>
    <submittedName>
        <fullName evidence="2">Uncharacterized protein</fullName>
    </submittedName>
</protein>
<feature type="transmembrane region" description="Helical" evidence="1">
    <location>
        <begin position="29"/>
        <end position="47"/>
    </location>
</feature>
<evidence type="ECO:0000313" key="2">
    <source>
        <dbReference type="EMBL" id="KAK4304113.1"/>
    </source>
</evidence>
<proteinExistence type="predicted"/>